<name>A0A9P6MAA2_9FUNG</name>
<dbReference type="OrthoDB" id="2416573at2759"/>
<evidence type="ECO:0000256" key="1">
    <source>
        <dbReference type="SAM" id="MobiDB-lite"/>
    </source>
</evidence>
<dbReference type="InterPro" id="IPR013087">
    <property type="entry name" value="Znf_C2H2_type"/>
</dbReference>
<evidence type="ECO:0000259" key="2">
    <source>
        <dbReference type="PROSITE" id="PS00028"/>
    </source>
</evidence>
<organism evidence="3 4">
    <name type="scientific">Modicella reniformis</name>
    <dbReference type="NCBI Taxonomy" id="1440133"/>
    <lineage>
        <taxon>Eukaryota</taxon>
        <taxon>Fungi</taxon>
        <taxon>Fungi incertae sedis</taxon>
        <taxon>Mucoromycota</taxon>
        <taxon>Mortierellomycotina</taxon>
        <taxon>Mortierellomycetes</taxon>
        <taxon>Mortierellales</taxon>
        <taxon>Mortierellaceae</taxon>
        <taxon>Modicella</taxon>
    </lineage>
</organism>
<dbReference type="AlphaFoldDB" id="A0A9P6MAA2"/>
<feature type="domain" description="C2H2-type" evidence="2">
    <location>
        <begin position="338"/>
        <end position="360"/>
    </location>
</feature>
<sequence>MAIPGQMNYAFQKDNMGHLGSFTPPKDPIMVVDRTPGIDGSSKIDETFNGKGLPANLCIEDFMLTPDLGLVVPDPLSTTFVSQVLLPEQLHLLQQQFTGPQLDVFGQHQVLQYLLYYQQQQQLQSSLSLPLIQHQENDRCAQQLQQHPPVERLHDELLSQSLGSTSALQGLEQPPHMLESLQLIAANPHSLQQQYVVQGMSTGLDRWGYRSSSYEPLSSPDEVWSTSDEQGYFNISPAPEDRSFSPVVGLATPEELSLARLDVSEAGANPGRGTATAAGFYLQSPSSTTTSLITLESQQFDSSSDSEAEESVVPVKTKRARRPTKGGVNNQSSIKLKCAYPDCTVTCSSSPSLDRHQQTHKWRGIFARVRCEACQRDLSNEFSVQRHIRRSQPTSRCRRMRVYSMMRSKTEIETTVRFYPKRAHGKKTVAIDLTYARVKYMSTPINK</sequence>
<dbReference type="Proteomes" id="UP000749646">
    <property type="component" value="Unassembled WGS sequence"/>
</dbReference>
<evidence type="ECO:0000313" key="3">
    <source>
        <dbReference type="EMBL" id="KAF9984846.1"/>
    </source>
</evidence>
<dbReference type="SMART" id="SM00355">
    <property type="entry name" value="ZnF_C2H2"/>
    <property type="match status" value="2"/>
</dbReference>
<evidence type="ECO:0000313" key="4">
    <source>
        <dbReference type="Proteomes" id="UP000749646"/>
    </source>
</evidence>
<feature type="region of interest" description="Disordered" evidence="1">
    <location>
        <begin position="298"/>
        <end position="328"/>
    </location>
</feature>
<comment type="caution">
    <text evidence="3">The sequence shown here is derived from an EMBL/GenBank/DDBJ whole genome shotgun (WGS) entry which is preliminary data.</text>
</comment>
<accession>A0A9P6MAA2</accession>
<reference evidence="3" key="1">
    <citation type="journal article" date="2020" name="Fungal Divers.">
        <title>Resolving the Mortierellaceae phylogeny through synthesis of multi-gene phylogenetics and phylogenomics.</title>
        <authorList>
            <person name="Vandepol N."/>
            <person name="Liber J."/>
            <person name="Desiro A."/>
            <person name="Na H."/>
            <person name="Kennedy M."/>
            <person name="Barry K."/>
            <person name="Grigoriev I.V."/>
            <person name="Miller A.N."/>
            <person name="O'Donnell K."/>
            <person name="Stajich J.E."/>
            <person name="Bonito G."/>
        </authorList>
    </citation>
    <scope>NUCLEOTIDE SEQUENCE</scope>
    <source>
        <strain evidence="3">MES-2147</strain>
    </source>
</reference>
<dbReference type="PROSITE" id="PS00028">
    <property type="entry name" value="ZINC_FINGER_C2H2_1"/>
    <property type="match status" value="1"/>
</dbReference>
<gene>
    <name evidence="3" type="ORF">BGZ65_012442</name>
</gene>
<proteinExistence type="predicted"/>
<keyword evidence="4" id="KW-1185">Reference proteome</keyword>
<dbReference type="EMBL" id="JAAAHW010003347">
    <property type="protein sequence ID" value="KAF9984846.1"/>
    <property type="molecule type" value="Genomic_DNA"/>
</dbReference>
<dbReference type="Gene3D" id="3.30.160.60">
    <property type="entry name" value="Classic Zinc Finger"/>
    <property type="match status" value="1"/>
</dbReference>
<protein>
    <recommendedName>
        <fullName evidence="2">C2H2-type domain-containing protein</fullName>
    </recommendedName>
</protein>